<dbReference type="CDD" id="cd00761">
    <property type="entry name" value="Glyco_tranf_GTA_type"/>
    <property type="match status" value="1"/>
</dbReference>
<dbReference type="PANTHER" id="PTHR22916">
    <property type="entry name" value="GLYCOSYLTRANSFERASE"/>
    <property type="match status" value="1"/>
</dbReference>
<reference evidence="3 4" key="1">
    <citation type="submission" date="2019-03" db="EMBL/GenBank/DDBJ databases">
        <authorList>
            <person name="Zhong Y.L."/>
        </authorList>
    </citation>
    <scope>NUCLEOTIDE SEQUENCE [LARGE SCALE GENOMIC DNA]</scope>
    <source>
        <strain evidence="3 4">W255</strain>
    </source>
</reference>
<dbReference type="InterPro" id="IPR029044">
    <property type="entry name" value="Nucleotide-diphossugar_trans"/>
</dbReference>
<dbReference type="EMBL" id="SMZJ02000001">
    <property type="protein sequence ID" value="TWO34364.1"/>
    <property type="molecule type" value="Genomic_DNA"/>
</dbReference>
<evidence type="ECO:0000259" key="2">
    <source>
        <dbReference type="Pfam" id="PF00535"/>
    </source>
</evidence>
<protein>
    <submittedName>
        <fullName evidence="3">Glycosyltransferase family 2 protein</fullName>
    </submittedName>
</protein>
<keyword evidence="1" id="KW-1133">Transmembrane helix</keyword>
<keyword evidence="4" id="KW-1185">Reference proteome</keyword>
<evidence type="ECO:0000313" key="3">
    <source>
        <dbReference type="EMBL" id="TWO34364.1"/>
    </source>
</evidence>
<dbReference type="Pfam" id="PF00535">
    <property type="entry name" value="Glycos_transf_2"/>
    <property type="match status" value="1"/>
</dbReference>
<dbReference type="SUPFAM" id="SSF53448">
    <property type="entry name" value="Nucleotide-diphospho-sugar transferases"/>
    <property type="match status" value="1"/>
</dbReference>
<accession>A0A562YHD8</accession>
<dbReference type="AlphaFoldDB" id="A0A562YHD8"/>
<feature type="transmembrane region" description="Helical" evidence="1">
    <location>
        <begin position="402"/>
        <end position="423"/>
    </location>
</feature>
<evidence type="ECO:0000256" key="1">
    <source>
        <dbReference type="SAM" id="Phobius"/>
    </source>
</evidence>
<dbReference type="GO" id="GO:0016758">
    <property type="term" value="F:hexosyltransferase activity"/>
    <property type="evidence" value="ECO:0007669"/>
    <property type="project" value="UniProtKB-ARBA"/>
</dbReference>
<dbReference type="InterPro" id="IPR001173">
    <property type="entry name" value="Glyco_trans_2-like"/>
</dbReference>
<dbReference type="OrthoDB" id="1326385at2"/>
<keyword evidence="3" id="KW-0808">Transferase</keyword>
<proteinExistence type="predicted"/>
<dbReference type="Proteomes" id="UP000295814">
    <property type="component" value="Unassembled WGS sequence"/>
</dbReference>
<keyword evidence="1" id="KW-0812">Transmembrane</keyword>
<dbReference type="RefSeq" id="WP_133354963.1">
    <property type="nucleotide sequence ID" value="NZ_SMZJ02000001.1"/>
</dbReference>
<evidence type="ECO:0000313" key="4">
    <source>
        <dbReference type="Proteomes" id="UP000295814"/>
    </source>
</evidence>
<name>A0A562YHD8_9FLAO</name>
<feature type="domain" description="Glycosyltransferase 2-like" evidence="2">
    <location>
        <begin position="153"/>
        <end position="274"/>
    </location>
</feature>
<keyword evidence="1" id="KW-0472">Membrane</keyword>
<gene>
    <name evidence="3" type="ORF">E1J38_000510</name>
</gene>
<dbReference type="Gene3D" id="3.90.550.10">
    <property type="entry name" value="Spore Coat Polysaccharide Biosynthesis Protein SpsA, Chain A"/>
    <property type="match status" value="1"/>
</dbReference>
<reference evidence="3 4" key="2">
    <citation type="submission" date="2019-07" db="EMBL/GenBank/DDBJ databases">
        <title>Seonamhaeicola sp. W255 draft genome.</title>
        <authorList>
            <person name="Zhang X.-Y."/>
            <person name="Zhang R."/>
            <person name="Zhong Y.-L."/>
            <person name="Du Z.-J."/>
        </authorList>
    </citation>
    <scope>NUCLEOTIDE SEQUENCE [LARGE SCALE GENOMIC DNA]</scope>
    <source>
        <strain evidence="3 4">W255</strain>
    </source>
</reference>
<dbReference type="PANTHER" id="PTHR22916:SF3">
    <property type="entry name" value="UDP-GLCNAC:BETAGAL BETA-1,3-N-ACETYLGLUCOSAMINYLTRANSFERASE-LIKE PROTEIN 1"/>
    <property type="match status" value="1"/>
</dbReference>
<organism evidence="3 4">
    <name type="scientific">Seonamhaeicola sediminis</name>
    <dbReference type="NCBI Taxonomy" id="2528206"/>
    <lineage>
        <taxon>Bacteria</taxon>
        <taxon>Pseudomonadati</taxon>
        <taxon>Bacteroidota</taxon>
        <taxon>Flavobacteriia</taxon>
        <taxon>Flavobacteriales</taxon>
        <taxon>Flavobacteriaceae</taxon>
    </lineage>
</organism>
<sequence length="443" mass="52533">MLFRFLKYLQPTHYFTVLKNNGSAIFPEVHGLPETVLKEITFDSAYSSDLAKQYDASWQLIQKGYIGDVKAIEIMETLPLEDEYHFIRKYFNPAWIFYVFMVRILSFHNPFKEFKAFLRTRHTKRVQVFKNTVRYKDWEHYEASLLEAQPMVSVIIPTLNRYDYLKAVLKDLEAQEYENFEVIVVDQSLPFQESFYNDYHLNLKVHRQQEPLLWQARNWAIQLSKGNYLLFFDDDSRVQTNWITNHLKCLDFFKADISSGVSISKVGDKVPEHYAFFRISDQLDTGNVMIKKDVFKQIGLFDRQFEKQRMGDGEFGMRAYWHNFRNVSNPYAQRLHLKVGTGGLRDMGSWDAFRTRHLFEPRPIPSVLYFFRRYFGTTQARLALLRLVPISMMPYRFKIHKAMLLLGVFICVLILPLVVFQVYRSWKLSSSKLKQGPLIDMLE</sequence>
<comment type="caution">
    <text evidence="3">The sequence shown here is derived from an EMBL/GenBank/DDBJ whole genome shotgun (WGS) entry which is preliminary data.</text>
</comment>